<dbReference type="InterPro" id="IPR006143">
    <property type="entry name" value="RND_pump_MFP"/>
</dbReference>
<dbReference type="SUPFAM" id="SSF111369">
    <property type="entry name" value="HlyD-like secretion proteins"/>
    <property type="match status" value="1"/>
</dbReference>
<feature type="compositionally biased region" description="Polar residues" evidence="3">
    <location>
        <begin position="408"/>
        <end position="430"/>
    </location>
</feature>
<dbReference type="Gene3D" id="2.40.50.100">
    <property type="match status" value="1"/>
</dbReference>
<proteinExistence type="inferred from homology"/>
<evidence type="ECO:0000259" key="5">
    <source>
        <dbReference type="Pfam" id="PF25917"/>
    </source>
</evidence>
<feature type="compositionally biased region" description="Low complexity" evidence="3">
    <location>
        <begin position="344"/>
        <end position="360"/>
    </location>
</feature>
<feature type="domain" description="CusB-like beta-barrel" evidence="6">
    <location>
        <begin position="222"/>
        <end position="296"/>
    </location>
</feature>
<dbReference type="InterPro" id="IPR058792">
    <property type="entry name" value="Beta-barrel_RND_2"/>
</dbReference>
<organism evidence="7">
    <name type="scientific">marine metagenome</name>
    <dbReference type="NCBI Taxonomy" id="408172"/>
    <lineage>
        <taxon>unclassified sequences</taxon>
        <taxon>metagenomes</taxon>
        <taxon>ecological metagenomes</taxon>
    </lineage>
</organism>
<protein>
    <submittedName>
        <fullName evidence="7">Uncharacterized protein</fullName>
    </submittedName>
</protein>
<dbReference type="Pfam" id="PF25876">
    <property type="entry name" value="HH_MFP_RND"/>
    <property type="match status" value="1"/>
</dbReference>
<accession>A0A381QB52</accession>
<feature type="region of interest" description="Disordered" evidence="3">
    <location>
        <begin position="325"/>
        <end position="378"/>
    </location>
</feature>
<feature type="domain" description="Multidrug resistance protein MdtA-like barrel-sandwich hybrid" evidence="5">
    <location>
        <begin position="57"/>
        <end position="210"/>
    </location>
</feature>
<keyword evidence="2" id="KW-0175">Coiled coil</keyword>
<dbReference type="Gene3D" id="1.10.287.470">
    <property type="entry name" value="Helix hairpin bin"/>
    <property type="match status" value="1"/>
</dbReference>
<evidence type="ECO:0000259" key="6">
    <source>
        <dbReference type="Pfam" id="PF25954"/>
    </source>
</evidence>
<dbReference type="GO" id="GO:1990281">
    <property type="term" value="C:efflux pump complex"/>
    <property type="evidence" value="ECO:0007669"/>
    <property type="project" value="TreeGrafter"/>
</dbReference>
<reference evidence="7" key="1">
    <citation type="submission" date="2018-05" db="EMBL/GenBank/DDBJ databases">
        <authorList>
            <person name="Lanie J.A."/>
            <person name="Ng W.-L."/>
            <person name="Kazmierczak K.M."/>
            <person name="Andrzejewski T.M."/>
            <person name="Davidsen T.M."/>
            <person name="Wayne K.J."/>
            <person name="Tettelin H."/>
            <person name="Glass J.I."/>
            <person name="Rusch D."/>
            <person name="Podicherti R."/>
            <person name="Tsui H.-C.T."/>
            <person name="Winkler M.E."/>
        </authorList>
    </citation>
    <scope>NUCLEOTIDE SEQUENCE</scope>
</reference>
<feature type="compositionally biased region" description="Basic and acidic residues" evidence="3">
    <location>
        <begin position="398"/>
        <end position="407"/>
    </location>
</feature>
<feature type="region of interest" description="Disordered" evidence="3">
    <location>
        <begin position="500"/>
        <end position="522"/>
    </location>
</feature>
<feature type="domain" description="Multidrug resistance protein MdtA-like alpha-helical hairpin" evidence="4">
    <location>
        <begin position="98"/>
        <end position="180"/>
    </location>
</feature>
<dbReference type="Gene3D" id="2.40.30.170">
    <property type="match status" value="1"/>
</dbReference>
<dbReference type="PANTHER" id="PTHR30469">
    <property type="entry name" value="MULTIDRUG RESISTANCE PROTEIN MDTA"/>
    <property type="match status" value="1"/>
</dbReference>
<dbReference type="AlphaFoldDB" id="A0A381QB52"/>
<evidence type="ECO:0000256" key="1">
    <source>
        <dbReference type="ARBA" id="ARBA00009477"/>
    </source>
</evidence>
<evidence type="ECO:0000256" key="2">
    <source>
        <dbReference type="SAM" id="Coils"/>
    </source>
</evidence>
<dbReference type="InterPro" id="IPR058625">
    <property type="entry name" value="MdtA-like_BSH"/>
</dbReference>
<comment type="similarity">
    <text evidence="1">Belongs to the membrane fusion protein (MFP) (TC 8.A.1) family.</text>
</comment>
<dbReference type="GO" id="GO:0015562">
    <property type="term" value="F:efflux transmembrane transporter activity"/>
    <property type="evidence" value="ECO:0007669"/>
    <property type="project" value="TreeGrafter"/>
</dbReference>
<name>A0A381QB52_9ZZZZ</name>
<dbReference type="PANTHER" id="PTHR30469:SF33">
    <property type="entry name" value="SLR1207 PROTEIN"/>
    <property type="match status" value="1"/>
</dbReference>
<gene>
    <name evidence="7" type="ORF">METZ01_LOCUS28463</name>
</gene>
<dbReference type="NCBIfam" id="TIGR01730">
    <property type="entry name" value="RND_mfp"/>
    <property type="match status" value="1"/>
</dbReference>
<evidence type="ECO:0000259" key="4">
    <source>
        <dbReference type="Pfam" id="PF25876"/>
    </source>
</evidence>
<dbReference type="FunFam" id="2.40.30.170:FF:000010">
    <property type="entry name" value="Efflux RND transporter periplasmic adaptor subunit"/>
    <property type="match status" value="1"/>
</dbReference>
<dbReference type="InterPro" id="IPR058624">
    <property type="entry name" value="MdtA-like_HH"/>
</dbReference>
<feature type="coiled-coil region" evidence="2">
    <location>
        <begin position="104"/>
        <end position="131"/>
    </location>
</feature>
<evidence type="ECO:0000313" key="7">
    <source>
        <dbReference type="EMBL" id="SUZ75609.1"/>
    </source>
</evidence>
<sequence length="522" mass="55889">MKKTLLIILVLGSILSAGAYSYLQQPDIEPDIRKVTLSRGDIVDSVGATGTLQAVTTVQVGSQVSGKIQALSADFNSIVRQGDIIAKLDPSLFETQIEQNRANLIRAEADAERLIVSVEDAKKQVTRAEDLAQQKLIPETELDAALLAVLTTEAQLRSAQAQITQAAASLNQAQVNLDHTIITAPIDGIVISRTVDVGQTVAASMQAPILFLLAADLTKMKVDANIDESDVGRIRPGQVVTFRVDAYPNQDFEGAVSQIRLEPIVLNNVVTYTTVIDVPNADLKLKPGMTATVTLEIARRNNVVRIPNAALRFRATADMFTSLGLPIPDQLRRGRGPSSPTPGANSASESASLSSNETNAGRSESGSPGEQPNPEQRQRMMERLQNLSAEEREAAIARFREGRDTRQGRAQSGRPNARRQSTQEPTTSLPATERGAQTIDALFGPLPSVESTGQVWLYAAGTLKGTRLQLGITDGAFTQLLGPDIPTGSELVTNIITGNEGFGGPSGGSNSPLMPQRRGFFR</sequence>
<dbReference type="Pfam" id="PF25954">
    <property type="entry name" value="Beta-barrel_RND_2"/>
    <property type="match status" value="1"/>
</dbReference>
<dbReference type="Pfam" id="PF25917">
    <property type="entry name" value="BSH_RND"/>
    <property type="match status" value="1"/>
</dbReference>
<dbReference type="EMBL" id="UINC01001251">
    <property type="protein sequence ID" value="SUZ75609.1"/>
    <property type="molecule type" value="Genomic_DNA"/>
</dbReference>
<evidence type="ECO:0000256" key="3">
    <source>
        <dbReference type="SAM" id="MobiDB-lite"/>
    </source>
</evidence>
<feature type="compositionally biased region" description="Polar residues" evidence="3">
    <location>
        <begin position="361"/>
        <end position="375"/>
    </location>
</feature>
<feature type="region of interest" description="Disordered" evidence="3">
    <location>
        <begin position="398"/>
        <end position="435"/>
    </location>
</feature>